<keyword evidence="4 7" id="KW-0418">Kinase</keyword>
<dbReference type="EMBL" id="JAUTAN010000001">
    <property type="protein sequence ID" value="MDQ1106030.1"/>
    <property type="molecule type" value="Genomic_DNA"/>
</dbReference>
<dbReference type="InterPro" id="IPR018483">
    <property type="entry name" value="Carb_kinase_FGGY_CS"/>
</dbReference>
<organism evidence="10 11">
    <name type="scientific">Nocardioides zeae</name>
    <dbReference type="NCBI Taxonomy" id="1457234"/>
    <lineage>
        <taxon>Bacteria</taxon>
        <taxon>Bacillati</taxon>
        <taxon>Actinomycetota</taxon>
        <taxon>Actinomycetes</taxon>
        <taxon>Propionibacteriales</taxon>
        <taxon>Nocardioidaceae</taxon>
        <taxon>Nocardioides</taxon>
    </lineage>
</organism>
<dbReference type="GO" id="GO:0005829">
    <property type="term" value="C:cytosol"/>
    <property type="evidence" value="ECO:0007669"/>
    <property type="project" value="TreeGrafter"/>
</dbReference>
<dbReference type="InterPro" id="IPR043129">
    <property type="entry name" value="ATPase_NBD"/>
</dbReference>
<dbReference type="GO" id="GO:0019563">
    <property type="term" value="P:glycerol catabolic process"/>
    <property type="evidence" value="ECO:0007669"/>
    <property type="project" value="TreeGrafter"/>
</dbReference>
<dbReference type="GO" id="GO:0004370">
    <property type="term" value="F:glycerol kinase activity"/>
    <property type="evidence" value="ECO:0007669"/>
    <property type="project" value="TreeGrafter"/>
</dbReference>
<evidence type="ECO:0000313" key="10">
    <source>
        <dbReference type="EMBL" id="MDQ1106030.1"/>
    </source>
</evidence>
<evidence type="ECO:0000256" key="4">
    <source>
        <dbReference type="ARBA" id="ARBA00022777"/>
    </source>
</evidence>
<dbReference type="GO" id="GO:0005524">
    <property type="term" value="F:ATP binding"/>
    <property type="evidence" value="ECO:0007669"/>
    <property type="project" value="UniProtKB-KW"/>
</dbReference>
<evidence type="ECO:0000256" key="1">
    <source>
        <dbReference type="ARBA" id="ARBA00009156"/>
    </source>
</evidence>
<dbReference type="PROSITE" id="PS00445">
    <property type="entry name" value="FGGY_KINASES_2"/>
    <property type="match status" value="1"/>
</dbReference>
<dbReference type="InterPro" id="IPR018484">
    <property type="entry name" value="FGGY_N"/>
</dbReference>
<keyword evidence="3" id="KW-0547">Nucleotide-binding</keyword>
<protein>
    <recommendedName>
        <fullName evidence="6">ATP:glycerol 3-phosphotransferase</fullName>
    </recommendedName>
</protein>
<evidence type="ECO:0000259" key="9">
    <source>
        <dbReference type="Pfam" id="PF02782"/>
    </source>
</evidence>
<evidence type="ECO:0000256" key="2">
    <source>
        <dbReference type="ARBA" id="ARBA00022679"/>
    </source>
</evidence>
<dbReference type="SUPFAM" id="SSF53067">
    <property type="entry name" value="Actin-like ATPase domain"/>
    <property type="match status" value="2"/>
</dbReference>
<accession>A0AAJ1U164</accession>
<comment type="similarity">
    <text evidence="1 7">Belongs to the FGGY kinase family.</text>
</comment>
<evidence type="ECO:0000313" key="11">
    <source>
        <dbReference type="Proteomes" id="UP001239215"/>
    </source>
</evidence>
<comment type="caution">
    <text evidence="10">The sequence shown here is derived from an EMBL/GenBank/DDBJ whole genome shotgun (WGS) entry which is preliminary data.</text>
</comment>
<dbReference type="AlphaFoldDB" id="A0AAJ1U164"/>
<dbReference type="InterPro" id="IPR000577">
    <property type="entry name" value="Carb_kinase_FGGY"/>
</dbReference>
<keyword evidence="5" id="KW-0067">ATP-binding</keyword>
<proteinExistence type="inferred from homology"/>
<dbReference type="RefSeq" id="WP_307202813.1">
    <property type="nucleotide sequence ID" value="NZ_JAUTAN010000001.1"/>
</dbReference>
<dbReference type="PANTHER" id="PTHR10196:SF69">
    <property type="entry name" value="GLYCEROL KINASE"/>
    <property type="match status" value="1"/>
</dbReference>
<dbReference type="PROSITE" id="PS00933">
    <property type="entry name" value="FGGY_KINASES_1"/>
    <property type="match status" value="1"/>
</dbReference>
<name>A0AAJ1U164_9ACTN</name>
<evidence type="ECO:0000259" key="8">
    <source>
        <dbReference type="Pfam" id="PF00370"/>
    </source>
</evidence>
<dbReference type="InterPro" id="IPR018485">
    <property type="entry name" value="FGGY_C"/>
</dbReference>
<keyword evidence="2 7" id="KW-0808">Transferase</keyword>
<dbReference type="PANTHER" id="PTHR10196">
    <property type="entry name" value="SUGAR KINASE"/>
    <property type="match status" value="1"/>
</dbReference>
<evidence type="ECO:0000256" key="7">
    <source>
        <dbReference type="RuleBase" id="RU003733"/>
    </source>
</evidence>
<dbReference type="Gene3D" id="3.30.420.40">
    <property type="match status" value="2"/>
</dbReference>
<dbReference type="Pfam" id="PF02782">
    <property type="entry name" value="FGGY_C"/>
    <property type="match status" value="1"/>
</dbReference>
<feature type="domain" description="Carbohydrate kinase FGGY C-terminal" evidence="9">
    <location>
        <begin position="260"/>
        <end position="441"/>
    </location>
</feature>
<sequence length="496" mass="51692">MVYTNYRPPEELPMHVLAIDQGTSGTKAVVVAPDGTAVAAAEVAHAPRHLAERGVEHDPLVIWQAVVDTGRRALAAAALPDGALAAVALANQGETVLAWDRATGTPLSPAIVWQDRRAAGVTDALRARGAADEVARRTGLVLDPYFSAPKLRWLRDHVTRDGVVTTLDTWLVHRLCGAFVTDVSTAGRSMLTTLDDPTGWDPDLLDLLGLGDEELPAIVASDDVVGTTDVFGPRVPVTGLVVDQQAALLAQGCWDAGTVKCTFGTGAFLLAQTGTDPVLSSSGLTTSPAWRLRDETRFCVDGQVYTAASAVDWLAGLGVLAGASEVDAVAADDAGGVQFVPALTGLAAPWWQPGATASLTGLRLGTGRGEVVRAVVEGVAASVAHLLEAVRHDGAPVASLRVDGGLTRSHVLVQALADRVQVPVEVHPSAHATPLGAAVAARLGLDAALTPAEALPRVVPSRVVHPTWSPDRAASEQQRWHDAAALVARTERTEHP</sequence>
<evidence type="ECO:0000256" key="5">
    <source>
        <dbReference type="ARBA" id="ARBA00022840"/>
    </source>
</evidence>
<gene>
    <name evidence="10" type="ORF">QE405_003314</name>
</gene>
<dbReference type="Pfam" id="PF00370">
    <property type="entry name" value="FGGY_N"/>
    <property type="match status" value="1"/>
</dbReference>
<evidence type="ECO:0000256" key="3">
    <source>
        <dbReference type="ARBA" id="ARBA00022741"/>
    </source>
</evidence>
<evidence type="ECO:0000256" key="6">
    <source>
        <dbReference type="ARBA" id="ARBA00043149"/>
    </source>
</evidence>
<feature type="domain" description="Carbohydrate kinase FGGY N-terminal" evidence="8">
    <location>
        <begin position="16"/>
        <end position="249"/>
    </location>
</feature>
<dbReference type="Proteomes" id="UP001239215">
    <property type="component" value="Unassembled WGS sequence"/>
</dbReference>
<reference evidence="10" key="1">
    <citation type="submission" date="2023-07" db="EMBL/GenBank/DDBJ databases">
        <title>Functional and genomic diversity of the sorghum phyllosphere microbiome.</title>
        <authorList>
            <person name="Shade A."/>
        </authorList>
    </citation>
    <scope>NUCLEOTIDE SEQUENCE</scope>
    <source>
        <strain evidence="10">SORGH_AS_1067</strain>
    </source>
</reference>
<dbReference type="PIRSF" id="PIRSF000538">
    <property type="entry name" value="GlpK"/>
    <property type="match status" value="1"/>
</dbReference>